<proteinExistence type="predicted"/>
<dbReference type="EMBL" id="MTEI01000024">
    <property type="protein sequence ID" value="OQW86035.1"/>
    <property type="molecule type" value="Genomic_DNA"/>
</dbReference>
<sequence>MSSIQFEHLTNRLLSHFGPAQVRDFDACVTAASMEPASIAGRWPLPPLNLRHLHDGSFVAWLWQKIDALLSRPTESLPLRDGEIAIQVLGSAIFIKGKTGQLHAFLWENPDHLEYCSSRLVMVTEVPFGSLWLRRHVARAVNIRCGVGKFPDDTLPQESEAYVTWLTKVLMRRVRTQHNMRLVRHQVADSLGIDRGLWHLSHRLQNTGPLDNKTCFRQYNLCVRHRIDLLEIEAVMPCAVGIYAALCESSDFPQEGEPTQRLKRYLHAHGISSRVWRLVLTGGARLLPLIRQFYRWNSTNAVLDCLKVMDGLGAYRKLPSWLSQAIFAEWGNAGAKREKYLPLMGRSMANLRHLVVTAQSIFVKPGDAGEQQIAEVVHWLTEPSTTPLLRAQRQRGWPFLVREAQAFYKTQAEYEAASGESWPIPFEQLQVGRWSLVPMSSSVQLLEEGRLMRNCIHSWTDRCSLRTHLLVSMREDNGRRVGTAHYEWHADHWFLHDAKGPMNRVLAPAHMQAFVLARDQMPDPILNLPENNCDEATDSMELVGDPDHSFTEDTSAITNATWEAVPG</sequence>
<dbReference type="AlphaFoldDB" id="A0A1W9KPF9"/>
<evidence type="ECO:0000313" key="1">
    <source>
        <dbReference type="EMBL" id="OQW86035.1"/>
    </source>
</evidence>
<organism evidence="1 2">
    <name type="scientific">Rhodoferax ferrireducens</name>
    <dbReference type="NCBI Taxonomy" id="192843"/>
    <lineage>
        <taxon>Bacteria</taxon>
        <taxon>Pseudomonadati</taxon>
        <taxon>Pseudomonadota</taxon>
        <taxon>Betaproteobacteria</taxon>
        <taxon>Burkholderiales</taxon>
        <taxon>Comamonadaceae</taxon>
        <taxon>Rhodoferax</taxon>
    </lineage>
</organism>
<dbReference type="Proteomes" id="UP000192505">
    <property type="component" value="Unassembled WGS sequence"/>
</dbReference>
<gene>
    <name evidence="1" type="ORF">BWK72_19135</name>
</gene>
<name>A0A1W9KPF9_9BURK</name>
<accession>A0A1W9KPF9</accession>
<protein>
    <submittedName>
        <fullName evidence="1">Uncharacterized protein</fullName>
    </submittedName>
</protein>
<evidence type="ECO:0000313" key="2">
    <source>
        <dbReference type="Proteomes" id="UP000192505"/>
    </source>
</evidence>
<comment type="caution">
    <text evidence="1">The sequence shown here is derived from an EMBL/GenBank/DDBJ whole genome shotgun (WGS) entry which is preliminary data.</text>
</comment>
<reference evidence="1 2" key="1">
    <citation type="submission" date="2017-01" db="EMBL/GenBank/DDBJ databases">
        <title>Novel large sulfur bacteria in the metagenomes of groundwater-fed chemosynthetic microbial mats in the Lake Huron basin.</title>
        <authorList>
            <person name="Sharrar A.M."/>
            <person name="Flood B.E."/>
            <person name="Bailey J.V."/>
            <person name="Jones D.S."/>
            <person name="Biddanda B."/>
            <person name="Ruberg S.A."/>
            <person name="Marcus D.N."/>
            <person name="Dick G.J."/>
        </authorList>
    </citation>
    <scope>NUCLEOTIDE SEQUENCE [LARGE SCALE GENOMIC DNA]</scope>
    <source>
        <strain evidence="1">A7</strain>
    </source>
</reference>